<feature type="domain" description="ABC transporter" evidence="6">
    <location>
        <begin position="4"/>
        <end position="234"/>
    </location>
</feature>
<keyword evidence="4 7" id="KW-0067">ATP-binding</keyword>
<keyword evidence="2" id="KW-0813">Transport</keyword>
<evidence type="ECO:0000256" key="3">
    <source>
        <dbReference type="ARBA" id="ARBA00022741"/>
    </source>
</evidence>
<dbReference type="GO" id="GO:0015658">
    <property type="term" value="F:branched-chain amino acid transmembrane transporter activity"/>
    <property type="evidence" value="ECO:0007669"/>
    <property type="project" value="TreeGrafter"/>
</dbReference>
<comment type="similarity">
    <text evidence="1">Belongs to the ABC transporter superfamily.</text>
</comment>
<protein>
    <submittedName>
        <fullName evidence="7">Branched-chain amino acid transport system ATP-binding protein</fullName>
    </submittedName>
</protein>
<dbReference type="PANTHER" id="PTHR43820:SF4">
    <property type="entry name" value="HIGH-AFFINITY BRANCHED-CHAIN AMINO ACID TRANSPORT ATP-BINDING PROTEIN LIVF"/>
    <property type="match status" value="1"/>
</dbReference>
<evidence type="ECO:0000256" key="1">
    <source>
        <dbReference type="ARBA" id="ARBA00005417"/>
    </source>
</evidence>
<dbReference type="Gene3D" id="3.40.50.300">
    <property type="entry name" value="P-loop containing nucleotide triphosphate hydrolases"/>
    <property type="match status" value="1"/>
</dbReference>
<keyword evidence="8" id="KW-1185">Reference proteome</keyword>
<evidence type="ECO:0000256" key="2">
    <source>
        <dbReference type="ARBA" id="ARBA00022448"/>
    </source>
</evidence>
<evidence type="ECO:0000256" key="5">
    <source>
        <dbReference type="ARBA" id="ARBA00022970"/>
    </source>
</evidence>
<dbReference type="OrthoDB" id="9776369at2"/>
<comment type="caution">
    <text evidence="7">The sequence shown here is derived from an EMBL/GenBank/DDBJ whole genome shotgun (WGS) entry which is preliminary data.</text>
</comment>
<dbReference type="STRING" id="86166.TAGGR_141"/>
<organism evidence="7 8">
    <name type="scientific">Thermodesulfovibrio aggregans</name>
    <dbReference type="NCBI Taxonomy" id="86166"/>
    <lineage>
        <taxon>Bacteria</taxon>
        <taxon>Pseudomonadati</taxon>
        <taxon>Nitrospirota</taxon>
        <taxon>Thermodesulfovibrionia</taxon>
        <taxon>Thermodesulfovibrionales</taxon>
        <taxon>Thermodesulfovibrionaceae</taxon>
        <taxon>Thermodesulfovibrio</taxon>
    </lineage>
</organism>
<dbReference type="InterPro" id="IPR003439">
    <property type="entry name" value="ABC_transporter-like_ATP-bd"/>
</dbReference>
<evidence type="ECO:0000256" key="4">
    <source>
        <dbReference type="ARBA" id="ARBA00022840"/>
    </source>
</evidence>
<gene>
    <name evidence="7" type="ORF">TAGGR_141</name>
</gene>
<dbReference type="SUPFAM" id="SSF52540">
    <property type="entry name" value="P-loop containing nucleoside triphosphate hydrolases"/>
    <property type="match status" value="1"/>
</dbReference>
<dbReference type="PROSITE" id="PS00211">
    <property type="entry name" value="ABC_TRANSPORTER_1"/>
    <property type="match status" value="1"/>
</dbReference>
<name>A0A0U9HWA3_9BACT</name>
<dbReference type="InterPro" id="IPR003593">
    <property type="entry name" value="AAA+_ATPase"/>
</dbReference>
<dbReference type="GO" id="GO:0016887">
    <property type="term" value="F:ATP hydrolysis activity"/>
    <property type="evidence" value="ECO:0007669"/>
    <property type="project" value="InterPro"/>
</dbReference>
<dbReference type="AlphaFoldDB" id="A0A0U9HWA3"/>
<keyword evidence="5" id="KW-0029">Amino-acid transport</keyword>
<accession>A0A0U9HWA3</accession>
<dbReference type="Pfam" id="PF00005">
    <property type="entry name" value="ABC_tran"/>
    <property type="match status" value="1"/>
</dbReference>
<keyword evidence="3" id="KW-0547">Nucleotide-binding</keyword>
<dbReference type="CDD" id="cd03224">
    <property type="entry name" value="ABC_TM1139_LivF_branched"/>
    <property type="match status" value="1"/>
</dbReference>
<dbReference type="InterPro" id="IPR017871">
    <property type="entry name" value="ABC_transporter-like_CS"/>
</dbReference>
<evidence type="ECO:0000313" key="7">
    <source>
        <dbReference type="EMBL" id="GAQ93877.1"/>
    </source>
</evidence>
<dbReference type="GO" id="GO:0005524">
    <property type="term" value="F:ATP binding"/>
    <property type="evidence" value="ECO:0007669"/>
    <property type="project" value="UniProtKB-KW"/>
</dbReference>
<dbReference type="SMART" id="SM00382">
    <property type="entry name" value="AAA"/>
    <property type="match status" value="1"/>
</dbReference>
<dbReference type="RefSeq" id="WP_059175369.1">
    <property type="nucleotide sequence ID" value="NZ_BCNO01000001.1"/>
</dbReference>
<dbReference type="PANTHER" id="PTHR43820">
    <property type="entry name" value="HIGH-AFFINITY BRANCHED-CHAIN AMINO ACID TRANSPORT ATP-BINDING PROTEIN LIVF"/>
    <property type="match status" value="1"/>
</dbReference>
<reference evidence="8" key="1">
    <citation type="submission" date="2016-01" db="EMBL/GenBank/DDBJ databases">
        <title>Draft genome sequence of Thermodesulfovibrio aggregans strain TGE-P1.</title>
        <authorList>
            <person name="Sekiguchi Y."/>
            <person name="Ohashi A."/>
            <person name="Matsuura N."/>
            <person name="Tourlousse M.D."/>
        </authorList>
    </citation>
    <scope>NUCLEOTIDE SEQUENCE [LARGE SCALE GENOMIC DNA]</scope>
    <source>
        <strain evidence="8">TGE-P1</strain>
    </source>
</reference>
<evidence type="ECO:0000313" key="8">
    <source>
        <dbReference type="Proteomes" id="UP000054976"/>
    </source>
</evidence>
<sequence>MKFFEVRNLNTGYGDLQILRNVSLEINKGEIVALLGSNGAGKSTLMRAIVGRLRIWSGEIIFNEQNITNLSPDKIVKLGISLCPERRRIFSGMTVKENLEIGAYQRRNGLKERMEKVFSILPRLYERKNHLGGDLSGGEQQMLAIGRALMNEPELLLIDEFTLGLAPTIVEILVDVVKKINESGVSILLVEQDVHMALEISNRAYVMEVGEITISGNSKELLENPQIKESYLGM</sequence>
<evidence type="ECO:0000259" key="6">
    <source>
        <dbReference type="PROSITE" id="PS50893"/>
    </source>
</evidence>
<dbReference type="PROSITE" id="PS50893">
    <property type="entry name" value="ABC_TRANSPORTER_2"/>
    <property type="match status" value="1"/>
</dbReference>
<dbReference type="InterPro" id="IPR052156">
    <property type="entry name" value="BCAA_Transport_ATP-bd_LivF"/>
</dbReference>
<dbReference type="EMBL" id="BCNO01000001">
    <property type="protein sequence ID" value="GAQ93877.1"/>
    <property type="molecule type" value="Genomic_DNA"/>
</dbReference>
<proteinExistence type="inferred from homology"/>
<dbReference type="GO" id="GO:0015807">
    <property type="term" value="P:L-amino acid transport"/>
    <property type="evidence" value="ECO:0007669"/>
    <property type="project" value="TreeGrafter"/>
</dbReference>
<dbReference type="Proteomes" id="UP000054976">
    <property type="component" value="Unassembled WGS sequence"/>
</dbReference>
<dbReference type="InterPro" id="IPR027417">
    <property type="entry name" value="P-loop_NTPase"/>
</dbReference>